<gene>
    <name evidence="1" type="ORF">ACFOUV_11220</name>
</gene>
<protein>
    <submittedName>
        <fullName evidence="1">Uncharacterized protein</fullName>
    </submittedName>
</protein>
<sequence length="112" mass="12736">MGEHHSITITEQLLESEDFMYKRGVLQQYHHSLGSLDAALHALVHNIIVGENQKGEVVEAMQQETRSYMMRNQLLLNQLGNRVTRSVAALDDQIDDRKSQQLTLTYENTPSG</sequence>
<evidence type="ECO:0000313" key="1">
    <source>
        <dbReference type="EMBL" id="MFC4024365.1"/>
    </source>
</evidence>
<accession>A0ABV8GWS8</accession>
<evidence type="ECO:0000313" key="2">
    <source>
        <dbReference type="Proteomes" id="UP001595772"/>
    </source>
</evidence>
<dbReference type="Proteomes" id="UP001595772">
    <property type="component" value="Unassembled WGS sequence"/>
</dbReference>
<dbReference type="EMBL" id="JBHSAO010000008">
    <property type="protein sequence ID" value="MFC4024365.1"/>
    <property type="molecule type" value="Genomic_DNA"/>
</dbReference>
<proteinExistence type="predicted"/>
<keyword evidence="2" id="KW-1185">Reference proteome</keyword>
<reference evidence="2" key="1">
    <citation type="journal article" date="2019" name="Int. J. Syst. Evol. Microbiol.">
        <title>The Global Catalogue of Microorganisms (GCM) 10K type strain sequencing project: providing services to taxonomists for standard genome sequencing and annotation.</title>
        <authorList>
            <consortium name="The Broad Institute Genomics Platform"/>
            <consortium name="The Broad Institute Genome Sequencing Center for Infectious Disease"/>
            <person name="Wu L."/>
            <person name="Ma J."/>
        </authorList>
    </citation>
    <scope>NUCLEOTIDE SEQUENCE [LARGE SCALE GENOMIC DNA]</scope>
    <source>
        <strain evidence="2">IBRC-M 10703</strain>
    </source>
</reference>
<name>A0ABV8GWS8_9BACI</name>
<dbReference type="RefSeq" id="WP_379496861.1">
    <property type="nucleotide sequence ID" value="NZ_JBHSAO010000008.1"/>
</dbReference>
<organism evidence="1 2">
    <name type="scientific">Oceanobacillus longus</name>
    <dbReference type="NCBI Taxonomy" id="930120"/>
    <lineage>
        <taxon>Bacteria</taxon>
        <taxon>Bacillati</taxon>
        <taxon>Bacillota</taxon>
        <taxon>Bacilli</taxon>
        <taxon>Bacillales</taxon>
        <taxon>Bacillaceae</taxon>
        <taxon>Oceanobacillus</taxon>
    </lineage>
</organism>
<comment type="caution">
    <text evidence="1">The sequence shown here is derived from an EMBL/GenBank/DDBJ whole genome shotgun (WGS) entry which is preliminary data.</text>
</comment>